<protein>
    <recommendedName>
        <fullName evidence="3">CdiI immunity protein domain-containing protein</fullName>
    </recommendedName>
</protein>
<dbReference type="Proteomes" id="UP000244092">
    <property type="component" value="Unassembled WGS sequence"/>
</dbReference>
<evidence type="ECO:0000313" key="1">
    <source>
        <dbReference type="EMBL" id="PTX62395.1"/>
    </source>
</evidence>
<proteinExistence type="predicted"/>
<comment type="caution">
    <text evidence="1">The sequence shown here is derived from an EMBL/GenBank/DDBJ whole genome shotgun (WGS) entry which is preliminary data.</text>
</comment>
<gene>
    <name evidence="1" type="ORF">C8N31_11914</name>
</gene>
<reference evidence="1 2" key="1">
    <citation type="submission" date="2018-04" db="EMBL/GenBank/DDBJ databases">
        <title>Genomic Encyclopedia of Archaeal and Bacterial Type Strains, Phase II (KMG-II): from individual species to whole genera.</title>
        <authorList>
            <person name="Goeker M."/>
        </authorList>
    </citation>
    <scope>NUCLEOTIDE SEQUENCE [LARGE SCALE GENOMIC DNA]</scope>
    <source>
        <strain evidence="1 2">DSM 12244</strain>
    </source>
</reference>
<name>A0A2T6C262_9RHOB</name>
<dbReference type="EMBL" id="QBKU01000019">
    <property type="protein sequence ID" value="PTX62395.1"/>
    <property type="molecule type" value="Genomic_DNA"/>
</dbReference>
<sequence length="91" mass="10804">MVDLRTKAWLDDMFIYGGGNVYGPPQLKEETDARGEWAERFRSNFKHVLAEGQLTALEYEDRTEVSFDTDTELFEYFEKLYQYLFYEGPQP</sequence>
<dbReference type="AlphaFoldDB" id="A0A2T6C262"/>
<evidence type="ECO:0000313" key="2">
    <source>
        <dbReference type="Proteomes" id="UP000244092"/>
    </source>
</evidence>
<accession>A0A2T6C262</accession>
<evidence type="ECO:0008006" key="3">
    <source>
        <dbReference type="Google" id="ProtNLM"/>
    </source>
</evidence>
<organism evidence="1 2">
    <name type="scientific">Sulfitobacter mediterraneus</name>
    <dbReference type="NCBI Taxonomy" id="83219"/>
    <lineage>
        <taxon>Bacteria</taxon>
        <taxon>Pseudomonadati</taxon>
        <taxon>Pseudomonadota</taxon>
        <taxon>Alphaproteobacteria</taxon>
        <taxon>Rhodobacterales</taxon>
        <taxon>Roseobacteraceae</taxon>
        <taxon>Sulfitobacter</taxon>
    </lineage>
</organism>